<accession>A0A2P5CZL6</accession>
<keyword evidence="3" id="KW-1185">Reference proteome</keyword>
<dbReference type="Proteomes" id="UP000237105">
    <property type="component" value="Unassembled WGS sequence"/>
</dbReference>
<dbReference type="STRING" id="3476.A0A2P5CZL6"/>
<gene>
    <name evidence="2" type="ORF">PanWU01x14_109000</name>
</gene>
<dbReference type="AlphaFoldDB" id="A0A2P5CZL6"/>
<protein>
    <submittedName>
        <fullName evidence="2">Actin protein 2/3 complex subunit-like protein</fullName>
    </submittedName>
</protein>
<evidence type="ECO:0000313" key="2">
    <source>
        <dbReference type="EMBL" id="PON66478.1"/>
    </source>
</evidence>
<dbReference type="EMBL" id="JXTB01000079">
    <property type="protein sequence ID" value="PON66478.1"/>
    <property type="molecule type" value="Genomic_DNA"/>
</dbReference>
<reference evidence="3" key="1">
    <citation type="submission" date="2016-06" db="EMBL/GenBank/DDBJ databases">
        <title>Parallel loss of symbiosis genes in relatives of nitrogen-fixing non-legume Parasponia.</title>
        <authorList>
            <person name="Van Velzen R."/>
            <person name="Holmer R."/>
            <person name="Bu F."/>
            <person name="Rutten L."/>
            <person name="Van Zeijl A."/>
            <person name="Liu W."/>
            <person name="Santuari L."/>
            <person name="Cao Q."/>
            <person name="Sharma T."/>
            <person name="Shen D."/>
            <person name="Roswanjaya Y."/>
            <person name="Wardhani T."/>
            <person name="Kalhor M.S."/>
            <person name="Jansen J."/>
            <person name="Van den Hoogen J."/>
            <person name="Gungor B."/>
            <person name="Hartog M."/>
            <person name="Hontelez J."/>
            <person name="Verver J."/>
            <person name="Yang W.-C."/>
            <person name="Schijlen E."/>
            <person name="Repin R."/>
            <person name="Schilthuizen M."/>
            <person name="Schranz E."/>
            <person name="Heidstra R."/>
            <person name="Miyata K."/>
            <person name="Fedorova E."/>
            <person name="Kohlen W."/>
            <person name="Bisseling T."/>
            <person name="Smit S."/>
            <person name="Geurts R."/>
        </authorList>
    </citation>
    <scope>NUCLEOTIDE SEQUENCE [LARGE SCALE GENOMIC DNA]</scope>
    <source>
        <strain evidence="3">cv. WU1-14</strain>
    </source>
</reference>
<proteinExistence type="predicted"/>
<evidence type="ECO:0000256" key="1">
    <source>
        <dbReference type="SAM" id="Phobius"/>
    </source>
</evidence>
<keyword evidence="1" id="KW-0472">Membrane</keyword>
<feature type="transmembrane region" description="Helical" evidence="1">
    <location>
        <begin position="458"/>
        <end position="481"/>
    </location>
</feature>
<comment type="caution">
    <text evidence="2">The sequence shown here is derived from an EMBL/GenBank/DDBJ whole genome shotgun (WGS) entry which is preliminary data.</text>
</comment>
<dbReference type="PANTHER" id="PTHR37212:SF2">
    <property type="entry name" value="ACTIN PROTEIN 2_3 COMPLEX SUBUNIT-LIKE PROTEIN"/>
    <property type="match status" value="1"/>
</dbReference>
<dbReference type="OrthoDB" id="674980at2759"/>
<evidence type="ECO:0000313" key="3">
    <source>
        <dbReference type="Proteomes" id="UP000237105"/>
    </source>
</evidence>
<keyword evidence="1" id="KW-1133">Transmembrane helix</keyword>
<name>A0A2P5CZL6_PARAD</name>
<sequence length="519" mass="58840">MAEKDYPFDFGSEDPTINSSVLTKKRKKVIGLDELLADYYKEKSKVAEKESKRAKGTKRKILHEEQDSKEASLAKLVDECQIQMKEMSGEEENSQWGIHLFQGQKSPPSPVSSLKSCGLLKSFMNNELNSLVKLSSENGDSFIEGLLESGWLSKLVLTCGHVEESIAAWTFNLVLYSSKEKLRTSACDFWCAILSSKKEVIKIDWFPSYSELRKALEVYGFLCLPNTGAANANSSCGGPAQNIRSWIKFVTASCQVRSKWSVFSTSEAEELVEVIICFFLDRQLQGLSVLLYECTQAVISYFTDKEWEASCEKIAKSLACRVPKDLNCIRIVECISGVNDRCKHLRSVVAYQILIGFFDYKAAQNEVLRLLIAISLKDKKCDLFKMYIYLVLTENWLSSKKLLEDNPVLKEMYGLYLRNCSCQISSTDLRSFASKVLGRMHVVRSLVTNPMNFYVNVLWMRILWSFAILFRVASTYCSFILGNLCRPFRSCFAVRIFCLSTSKFIGTWCLPGSSVMAVF</sequence>
<organism evidence="2 3">
    <name type="scientific">Parasponia andersonii</name>
    <name type="common">Sponia andersonii</name>
    <dbReference type="NCBI Taxonomy" id="3476"/>
    <lineage>
        <taxon>Eukaryota</taxon>
        <taxon>Viridiplantae</taxon>
        <taxon>Streptophyta</taxon>
        <taxon>Embryophyta</taxon>
        <taxon>Tracheophyta</taxon>
        <taxon>Spermatophyta</taxon>
        <taxon>Magnoliopsida</taxon>
        <taxon>eudicotyledons</taxon>
        <taxon>Gunneridae</taxon>
        <taxon>Pentapetalae</taxon>
        <taxon>rosids</taxon>
        <taxon>fabids</taxon>
        <taxon>Rosales</taxon>
        <taxon>Cannabaceae</taxon>
        <taxon>Parasponia</taxon>
    </lineage>
</organism>
<keyword evidence="1" id="KW-0812">Transmembrane</keyword>
<dbReference type="PANTHER" id="PTHR37212">
    <property type="entry name" value="ACTIN PROTEIN 2/3 COMPLEX SUBUNIT-LIKE PROTEIN"/>
    <property type="match status" value="1"/>
</dbReference>